<protein>
    <recommendedName>
        <fullName evidence="8">CvpA family protein</fullName>
    </recommendedName>
</protein>
<evidence type="ECO:0000313" key="7">
    <source>
        <dbReference type="Proteomes" id="UP001500454"/>
    </source>
</evidence>
<feature type="transmembrane region" description="Helical" evidence="5">
    <location>
        <begin position="101"/>
        <end position="127"/>
    </location>
</feature>
<dbReference type="InterPro" id="IPR003825">
    <property type="entry name" value="Colicin-V_CvpA"/>
</dbReference>
<reference evidence="7" key="1">
    <citation type="journal article" date="2019" name="Int. J. Syst. Evol. Microbiol.">
        <title>The Global Catalogue of Microorganisms (GCM) 10K type strain sequencing project: providing services to taxonomists for standard genome sequencing and annotation.</title>
        <authorList>
            <consortium name="The Broad Institute Genomics Platform"/>
            <consortium name="The Broad Institute Genome Sequencing Center for Infectious Disease"/>
            <person name="Wu L."/>
            <person name="Ma J."/>
        </authorList>
    </citation>
    <scope>NUCLEOTIDE SEQUENCE [LARGE SCALE GENOMIC DNA]</scope>
    <source>
        <strain evidence="7">JCM 17924</strain>
    </source>
</reference>
<evidence type="ECO:0000256" key="4">
    <source>
        <dbReference type="ARBA" id="ARBA00023136"/>
    </source>
</evidence>
<dbReference type="EMBL" id="BAABHA010000002">
    <property type="protein sequence ID" value="GAA4378166.1"/>
    <property type="molecule type" value="Genomic_DNA"/>
</dbReference>
<comment type="subcellular location">
    <subcellularLocation>
        <location evidence="1">Membrane</location>
        <topology evidence="1">Multi-pass membrane protein</topology>
    </subcellularLocation>
</comment>
<evidence type="ECO:0000256" key="3">
    <source>
        <dbReference type="ARBA" id="ARBA00022989"/>
    </source>
</evidence>
<sequence length="172" mass="17934">MSGFDLLLLVPLAVGAVKGFRRGIVMEAVSLLAFVLGIIGGLKLLGAAIPLVRHYVGEAFGMLPLVSFVLVFALLAWGVHLVGGMVRSAIHLTPLGVLDHILGGAAGLIKWVLGLSLVLYATGIAGLPIGQQLTHDSMLLPLVQQATPVALNVVGVVMPFATELLSTLRNVF</sequence>
<keyword evidence="7" id="KW-1185">Reference proteome</keyword>
<evidence type="ECO:0000256" key="2">
    <source>
        <dbReference type="ARBA" id="ARBA00022692"/>
    </source>
</evidence>
<feature type="transmembrane region" description="Helical" evidence="5">
    <location>
        <begin position="59"/>
        <end position="81"/>
    </location>
</feature>
<evidence type="ECO:0000256" key="5">
    <source>
        <dbReference type="SAM" id="Phobius"/>
    </source>
</evidence>
<gene>
    <name evidence="6" type="ORF">GCM10023186_14330</name>
</gene>
<evidence type="ECO:0000256" key="1">
    <source>
        <dbReference type="ARBA" id="ARBA00004141"/>
    </source>
</evidence>
<accession>A0ABP8IXB0</accession>
<keyword evidence="2 5" id="KW-0812">Transmembrane</keyword>
<organism evidence="6 7">
    <name type="scientific">Hymenobacter koreensis</name>
    <dbReference type="NCBI Taxonomy" id="1084523"/>
    <lineage>
        <taxon>Bacteria</taxon>
        <taxon>Pseudomonadati</taxon>
        <taxon>Bacteroidota</taxon>
        <taxon>Cytophagia</taxon>
        <taxon>Cytophagales</taxon>
        <taxon>Hymenobacteraceae</taxon>
        <taxon>Hymenobacter</taxon>
    </lineage>
</organism>
<name>A0ABP8IXB0_9BACT</name>
<evidence type="ECO:0000313" key="6">
    <source>
        <dbReference type="EMBL" id="GAA4378166.1"/>
    </source>
</evidence>
<dbReference type="RefSeq" id="WP_345222635.1">
    <property type="nucleotide sequence ID" value="NZ_BAABHA010000002.1"/>
</dbReference>
<keyword evidence="3 5" id="KW-1133">Transmembrane helix</keyword>
<proteinExistence type="predicted"/>
<feature type="transmembrane region" description="Helical" evidence="5">
    <location>
        <begin position="29"/>
        <end position="52"/>
    </location>
</feature>
<comment type="caution">
    <text evidence="6">The sequence shown here is derived from an EMBL/GenBank/DDBJ whole genome shotgun (WGS) entry which is preliminary data.</text>
</comment>
<dbReference type="Proteomes" id="UP001500454">
    <property type="component" value="Unassembled WGS sequence"/>
</dbReference>
<dbReference type="Pfam" id="PF02674">
    <property type="entry name" value="Colicin_V"/>
    <property type="match status" value="1"/>
</dbReference>
<evidence type="ECO:0008006" key="8">
    <source>
        <dbReference type="Google" id="ProtNLM"/>
    </source>
</evidence>
<keyword evidence="4 5" id="KW-0472">Membrane</keyword>